<gene>
    <name evidence="2" type="ORF">QBC37DRAFT_81543</name>
</gene>
<evidence type="ECO:0000256" key="1">
    <source>
        <dbReference type="SAM" id="MobiDB-lite"/>
    </source>
</evidence>
<feature type="compositionally biased region" description="Basic and acidic residues" evidence="1">
    <location>
        <begin position="426"/>
        <end position="437"/>
    </location>
</feature>
<name>A0AAN6Y2L2_9PEZI</name>
<dbReference type="Proteomes" id="UP001301769">
    <property type="component" value="Unassembled WGS sequence"/>
</dbReference>
<dbReference type="EMBL" id="MU858254">
    <property type="protein sequence ID" value="KAK4208197.1"/>
    <property type="molecule type" value="Genomic_DNA"/>
</dbReference>
<evidence type="ECO:0000313" key="3">
    <source>
        <dbReference type="Proteomes" id="UP001301769"/>
    </source>
</evidence>
<feature type="region of interest" description="Disordered" evidence="1">
    <location>
        <begin position="426"/>
        <end position="481"/>
    </location>
</feature>
<proteinExistence type="predicted"/>
<sequence length="481" mass="55246">MPRPDPFWYSHVSASAYNRPATTDPGRLCRAPGCTRKHCYAVFDGRRVYSRYCPKHTCTRTATPEDGFHCPIPKDDGERYCPQHLKCGASECREKGEYPGMEQILPWFCRTHRCTEPLCTSGIHDFLQKRCKRHLKCAVPSCSSEPDLSLHSNLCSRHTCTYKVQGHDCAYPAVENNRCSEHKKCSVNDCERVCYKREGEDHFQDKCIIHFNRCPRPNCGRIRRDDVPYCHEHACDIPNCPEYKDLLGSIYCRTHRCSVPSCLSSRRHPGTLLCVKHGCKVTACVRPTEGTGDFCKEHTCRRDKCSRQGADGVGSLCGAHKCKAPACRGEARFEGGFCVALHGCVEADCRKARIAIPGDPEVERCLEHERKRWQTLGRRVALEELRVEFEQERDEWRLEKMELEARIAVMRTQMEREERLRRELEERHRREMEERPPRGANVRDTWGPGPRRFSYGRESRTPGPGDWYTRPGDGFGGLGGY</sequence>
<protein>
    <submittedName>
        <fullName evidence="2">Uncharacterized protein</fullName>
    </submittedName>
</protein>
<reference evidence="2" key="2">
    <citation type="submission" date="2023-05" db="EMBL/GenBank/DDBJ databases">
        <authorList>
            <consortium name="Lawrence Berkeley National Laboratory"/>
            <person name="Steindorff A."/>
            <person name="Hensen N."/>
            <person name="Bonometti L."/>
            <person name="Westerberg I."/>
            <person name="Brannstrom I.O."/>
            <person name="Guillou S."/>
            <person name="Cros-Aarteil S."/>
            <person name="Calhoun S."/>
            <person name="Haridas S."/>
            <person name="Kuo A."/>
            <person name="Mondo S."/>
            <person name="Pangilinan J."/>
            <person name="Riley R."/>
            <person name="Labutti K."/>
            <person name="Andreopoulos B."/>
            <person name="Lipzen A."/>
            <person name="Chen C."/>
            <person name="Yanf M."/>
            <person name="Daum C."/>
            <person name="Ng V."/>
            <person name="Clum A."/>
            <person name="Ohm R."/>
            <person name="Martin F."/>
            <person name="Silar P."/>
            <person name="Natvig D."/>
            <person name="Lalanne C."/>
            <person name="Gautier V."/>
            <person name="Ament-Velasquez S.L."/>
            <person name="Kruys A."/>
            <person name="Hutchinson M.I."/>
            <person name="Powell A.J."/>
            <person name="Barry K."/>
            <person name="Miller A.N."/>
            <person name="Grigoriev I.V."/>
            <person name="Debuchy R."/>
            <person name="Gladieux P."/>
            <person name="Thoren M.H."/>
            <person name="Johannesson H."/>
        </authorList>
    </citation>
    <scope>NUCLEOTIDE SEQUENCE</scope>
    <source>
        <strain evidence="2">PSN293</strain>
    </source>
</reference>
<keyword evidence="3" id="KW-1185">Reference proteome</keyword>
<reference evidence="2" key="1">
    <citation type="journal article" date="2023" name="Mol. Phylogenet. Evol.">
        <title>Genome-scale phylogeny and comparative genomics of the fungal order Sordariales.</title>
        <authorList>
            <person name="Hensen N."/>
            <person name="Bonometti L."/>
            <person name="Westerberg I."/>
            <person name="Brannstrom I.O."/>
            <person name="Guillou S."/>
            <person name="Cros-Aarteil S."/>
            <person name="Calhoun S."/>
            <person name="Haridas S."/>
            <person name="Kuo A."/>
            <person name="Mondo S."/>
            <person name="Pangilinan J."/>
            <person name="Riley R."/>
            <person name="LaButti K."/>
            <person name="Andreopoulos B."/>
            <person name="Lipzen A."/>
            <person name="Chen C."/>
            <person name="Yan M."/>
            <person name="Daum C."/>
            <person name="Ng V."/>
            <person name="Clum A."/>
            <person name="Steindorff A."/>
            <person name="Ohm R.A."/>
            <person name="Martin F."/>
            <person name="Silar P."/>
            <person name="Natvig D.O."/>
            <person name="Lalanne C."/>
            <person name="Gautier V."/>
            <person name="Ament-Velasquez S.L."/>
            <person name="Kruys A."/>
            <person name="Hutchinson M.I."/>
            <person name="Powell A.J."/>
            <person name="Barry K."/>
            <person name="Miller A.N."/>
            <person name="Grigoriev I.V."/>
            <person name="Debuchy R."/>
            <person name="Gladieux P."/>
            <person name="Hiltunen Thoren M."/>
            <person name="Johannesson H."/>
        </authorList>
    </citation>
    <scope>NUCLEOTIDE SEQUENCE</scope>
    <source>
        <strain evidence="2">PSN293</strain>
    </source>
</reference>
<accession>A0AAN6Y2L2</accession>
<comment type="caution">
    <text evidence="2">The sequence shown here is derived from an EMBL/GenBank/DDBJ whole genome shotgun (WGS) entry which is preliminary data.</text>
</comment>
<dbReference type="AlphaFoldDB" id="A0AAN6Y2L2"/>
<evidence type="ECO:0000313" key="2">
    <source>
        <dbReference type="EMBL" id="KAK4208197.1"/>
    </source>
</evidence>
<organism evidence="2 3">
    <name type="scientific">Rhypophila decipiens</name>
    <dbReference type="NCBI Taxonomy" id="261697"/>
    <lineage>
        <taxon>Eukaryota</taxon>
        <taxon>Fungi</taxon>
        <taxon>Dikarya</taxon>
        <taxon>Ascomycota</taxon>
        <taxon>Pezizomycotina</taxon>
        <taxon>Sordariomycetes</taxon>
        <taxon>Sordariomycetidae</taxon>
        <taxon>Sordariales</taxon>
        <taxon>Naviculisporaceae</taxon>
        <taxon>Rhypophila</taxon>
    </lineage>
</organism>